<gene>
    <name evidence="12" type="primary">LITAF</name>
</gene>
<dbReference type="CTD" id="9516"/>
<comment type="similarity">
    <text evidence="4">Belongs to the CDIP1/LITAF family.</text>
</comment>
<organism evidence="11 12">
    <name type="scientific">Notechis scutatus</name>
    <name type="common">mainland tiger snake</name>
    <dbReference type="NCBI Taxonomy" id="8663"/>
    <lineage>
        <taxon>Eukaryota</taxon>
        <taxon>Metazoa</taxon>
        <taxon>Chordata</taxon>
        <taxon>Craniata</taxon>
        <taxon>Vertebrata</taxon>
        <taxon>Euteleostomi</taxon>
        <taxon>Lepidosauria</taxon>
        <taxon>Squamata</taxon>
        <taxon>Bifurcata</taxon>
        <taxon>Unidentata</taxon>
        <taxon>Episquamata</taxon>
        <taxon>Toxicofera</taxon>
        <taxon>Serpentes</taxon>
        <taxon>Colubroidea</taxon>
        <taxon>Elapidae</taxon>
        <taxon>Hydrophiinae</taxon>
        <taxon>Notechis</taxon>
    </lineage>
</organism>
<dbReference type="GO" id="GO:0008270">
    <property type="term" value="F:zinc ion binding"/>
    <property type="evidence" value="ECO:0007669"/>
    <property type="project" value="TreeGrafter"/>
</dbReference>
<evidence type="ECO:0000256" key="5">
    <source>
        <dbReference type="ARBA" id="ARBA00022723"/>
    </source>
</evidence>
<dbReference type="GO" id="GO:0005634">
    <property type="term" value="C:nucleus"/>
    <property type="evidence" value="ECO:0007669"/>
    <property type="project" value="TreeGrafter"/>
</dbReference>
<accession>A0A6J1V8U4</accession>
<feature type="domain" description="LITAF" evidence="10">
    <location>
        <begin position="228"/>
        <end position="312"/>
    </location>
</feature>
<dbReference type="InterPro" id="IPR037519">
    <property type="entry name" value="LITAF_fam"/>
</dbReference>
<reference evidence="12" key="1">
    <citation type="submission" date="2025-08" db="UniProtKB">
        <authorList>
            <consortium name="RefSeq"/>
        </authorList>
    </citation>
    <scope>IDENTIFICATION</scope>
</reference>
<keyword evidence="11" id="KW-1185">Reference proteome</keyword>
<evidence type="ECO:0000259" key="10">
    <source>
        <dbReference type="PROSITE" id="PS51837"/>
    </source>
</evidence>
<dbReference type="GO" id="GO:0098560">
    <property type="term" value="C:cytoplasmic side of late endosome membrane"/>
    <property type="evidence" value="ECO:0007669"/>
    <property type="project" value="TreeGrafter"/>
</dbReference>
<proteinExistence type="inferred from homology"/>
<feature type="compositionally biased region" description="Basic and acidic residues" evidence="8">
    <location>
        <begin position="64"/>
        <end position="77"/>
    </location>
</feature>
<evidence type="ECO:0000256" key="2">
    <source>
        <dbReference type="ARBA" id="ARBA00004414"/>
    </source>
</evidence>
<dbReference type="GeneID" id="113422415"/>
<keyword evidence="7 9" id="KW-0472">Membrane</keyword>
<dbReference type="PANTHER" id="PTHR23292:SF46">
    <property type="entry name" value="LIPOPOLYSACCHARIDE-INDUCED TUMOR NECROSIS FACTOR-ALPHA FACTOR HOMOLOG"/>
    <property type="match status" value="1"/>
</dbReference>
<evidence type="ECO:0000256" key="6">
    <source>
        <dbReference type="ARBA" id="ARBA00022833"/>
    </source>
</evidence>
<keyword evidence="6" id="KW-0862">Zinc</keyword>
<evidence type="ECO:0000256" key="3">
    <source>
        <dbReference type="ARBA" id="ARBA00004630"/>
    </source>
</evidence>
<dbReference type="SMART" id="SM00714">
    <property type="entry name" value="LITAF"/>
    <property type="match status" value="1"/>
</dbReference>
<dbReference type="Proteomes" id="UP000504612">
    <property type="component" value="Unplaced"/>
</dbReference>
<dbReference type="GO" id="GO:0001817">
    <property type="term" value="P:regulation of cytokine production"/>
    <property type="evidence" value="ECO:0007669"/>
    <property type="project" value="TreeGrafter"/>
</dbReference>
<feature type="transmembrane region" description="Helical" evidence="9">
    <location>
        <begin position="265"/>
        <end position="290"/>
    </location>
</feature>
<name>A0A6J1V8U4_9SAUR</name>
<evidence type="ECO:0000256" key="9">
    <source>
        <dbReference type="SAM" id="Phobius"/>
    </source>
</evidence>
<dbReference type="PANTHER" id="PTHR23292">
    <property type="entry name" value="LIPOPOLYSACCHARIDE-INDUCED TUMOR NECROSIS FACTOR-ALPHA FACTOR"/>
    <property type="match status" value="1"/>
</dbReference>
<feature type="compositionally biased region" description="Basic and acidic residues" evidence="8">
    <location>
        <begin position="171"/>
        <end position="182"/>
    </location>
</feature>
<evidence type="ECO:0000256" key="1">
    <source>
        <dbReference type="ARBA" id="ARBA00004125"/>
    </source>
</evidence>
<keyword evidence="5" id="KW-0479">Metal-binding</keyword>
<evidence type="ECO:0000313" key="11">
    <source>
        <dbReference type="Proteomes" id="UP000504612"/>
    </source>
</evidence>
<evidence type="ECO:0000256" key="8">
    <source>
        <dbReference type="SAM" id="MobiDB-lite"/>
    </source>
</evidence>
<feature type="region of interest" description="Disordered" evidence="8">
    <location>
        <begin position="20"/>
        <end position="202"/>
    </location>
</feature>
<dbReference type="AlphaFoldDB" id="A0A6J1V8U4"/>
<evidence type="ECO:0000256" key="7">
    <source>
        <dbReference type="ARBA" id="ARBA00023136"/>
    </source>
</evidence>
<feature type="compositionally biased region" description="Gly residues" evidence="8">
    <location>
        <begin position="155"/>
        <end position="164"/>
    </location>
</feature>
<dbReference type="GO" id="GO:0098574">
    <property type="term" value="C:cytoplasmic side of lysosomal membrane"/>
    <property type="evidence" value="ECO:0007669"/>
    <property type="project" value="TreeGrafter"/>
</dbReference>
<keyword evidence="9" id="KW-1133">Transmembrane helix</keyword>
<keyword evidence="9" id="KW-0812">Transmembrane</keyword>
<protein>
    <submittedName>
        <fullName evidence="12">Lipopolysaccharide-induced tumor necrosis factor-alpha factor isoform X3</fullName>
    </submittedName>
</protein>
<dbReference type="PROSITE" id="PS51837">
    <property type="entry name" value="LITAF"/>
    <property type="match status" value="1"/>
</dbReference>
<feature type="compositionally biased region" description="Low complexity" evidence="8">
    <location>
        <begin position="193"/>
        <end position="202"/>
    </location>
</feature>
<dbReference type="RefSeq" id="XP_026539135.1">
    <property type="nucleotide sequence ID" value="XM_026683350.1"/>
</dbReference>
<dbReference type="InterPro" id="IPR006629">
    <property type="entry name" value="LITAF"/>
</dbReference>
<dbReference type="Pfam" id="PF10601">
    <property type="entry name" value="zf-LITAF-like"/>
    <property type="match status" value="1"/>
</dbReference>
<evidence type="ECO:0000256" key="4">
    <source>
        <dbReference type="ARBA" id="ARBA00005975"/>
    </source>
</evidence>
<sequence length="313" mass="33369">MAPRLGPGQCHLQSGWAWVERPGSLPGRRLPAKPWFCQAGEPPVPAASSRAGSGRKPSLARRLAKPDQKKSGAEKPGRGRPSPGPTPARPFLSAARPGPRAGALGGRRRLGRFDKRRAVRRARRPGKAPRRPFLGFLPGAAARPAGREPSEEGWAGAGPEGAGGARSWRSSKAEEPDGEQVKRPWRPGGGIPAKGAPATYPAQPQPPFLAQPYGMQPQPAPAMPPVPLQTVYIPGPLIFLEHPMQICCPACNQMIVTRISYQPGALAWLSCGGLALLGCWLGCCLIPFCVDAMQDVQHFCPCCNAFLGVHKRL</sequence>
<feature type="compositionally biased region" description="Basic residues" evidence="8">
    <location>
        <begin position="106"/>
        <end position="130"/>
    </location>
</feature>
<evidence type="ECO:0000313" key="12">
    <source>
        <dbReference type="RefSeq" id="XP_026539135.1"/>
    </source>
</evidence>
<comment type="subcellular location">
    <subcellularLocation>
        <location evidence="1">Endosome membrane</location>
        <topology evidence="1">Peripheral membrane protein</topology>
        <orientation evidence="1">Cytoplasmic side</orientation>
    </subcellularLocation>
    <subcellularLocation>
        <location evidence="2">Late endosome membrane</location>
    </subcellularLocation>
    <subcellularLocation>
        <location evidence="3">Lysosome membrane</location>
        <topology evidence="3">Peripheral membrane protein</topology>
        <orientation evidence="3">Cytoplasmic side</orientation>
    </subcellularLocation>
</comment>